<keyword evidence="1" id="KW-0963">Cytoplasm</keyword>
<feature type="binding site" evidence="7">
    <location>
        <position position="159"/>
    </location>
    <ligand>
        <name>S-adenosyl-L-methionine</name>
        <dbReference type="ChEBI" id="CHEBI:59789"/>
    </ligand>
</feature>
<dbReference type="EMBL" id="PFBM01000001">
    <property type="protein sequence ID" value="PIR82872.1"/>
    <property type="molecule type" value="Genomic_DNA"/>
</dbReference>
<dbReference type="InterPro" id="IPR020596">
    <property type="entry name" value="rRNA_Ade_Mease_Trfase_CS"/>
</dbReference>
<feature type="domain" description="Ribosomal RNA adenine methylase transferase N-terminal" evidence="9">
    <location>
        <begin position="73"/>
        <end position="240"/>
    </location>
</feature>
<dbReference type="GO" id="GO:0000179">
    <property type="term" value="F:rRNA (adenine-N6,N6-)-dimethyltransferase activity"/>
    <property type="evidence" value="ECO:0007669"/>
    <property type="project" value="UniProtKB-UniRule"/>
</dbReference>
<keyword evidence="2" id="KW-0698">rRNA processing</keyword>
<keyword evidence="4 7" id="KW-0808">Transferase</keyword>
<evidence type="ECO:0000259" key="9">
    <source>
        <dbReference type="SMART" id="SM00650"/>
    </source>
</evidence>
<feature type="binding site" evidence="7">
    <location>
        <position position="66"/>
    </location>
    <ligand>
        <name>S-adenosyl-L-methionine</name>
        <dbReference type="ChEBI" id="CHEBI:59789"/>
    </ligand>
</feature>
<gene>
    <name evidence="10" type="primary">rsmA</name>
    <name evidence="10" type="ORF">COU20_00025</name>
</gene>
<comment type="caution">
    <text evidence="10">The sequence shown here is derived from an EMBL/GenBank/DDBJ whole genome shotgun (WGS) entry which is preliminary data.</text>
</comment>
<dbReference type="SMART" id="SM00650">
    <property type="entry name" value="rADc"/>
    <property type="match status" value="1"/>
</dbReference>
<organism evidence="10 11">
    <name type="scientific">Candidatus Kaiserbacteria bacterium CG10_big_fil_rev_8_21_14_0_10_59_10</name>
    <dbReference type="NCBI Taxonomy" id="1974612"/>
    <lineage>
        <taxon>Bacteria</taxon>
        <taxon>Candidatus Kaiseribacteriota</taxon>
    </lineage>
</organism>
<evidence type="ECO:0000313" key="10">
    <source>
        <dbReference type="EMBL" id="PIR82872.1"/>
    </source>
</evidence>
<feature type="region of interest" description="Disordered" evidence="8">
    <location>
        <begin position="24"/>
        <end position="55"/>
    </location>
</feature>
<dbReference type="InterPro" id="IPR023165">
    <property type="entry name" value="rRNA_Ade_diMease-like_C"/>
</dbReference>
<evidence type="ECO:0000256" key="2">
    <source>
        <dbReference type="ARBA" id="ARBA00022552"/>
    </source>
</evidence>
<dbReference type="GO" id="GO:0003723">
    <property type="term" value="F:RNA binding"/>
    <property type="evidence" value="ECO:0007669"/>
    <property type="project" value="UniProtKB-UniRule"/>
</dbReference>
<dbReference type="InterPro" id="IPR011530">
    <property type="entry name" value="rRNA_adenine_dimethylase"/>
</dbReference>
<keyword evidence="3 7" id="KW-0489">Methyltransferase</keyword>
<feature type="binding site" evidence="7">
    <location>
        <position position="68"/>
    </location>
    <ligand>
        <name>S-adenosyl-L-methionine</name>
        <dbReference type="ChEBI" id="CHEBI:59789"/>
    </ligand>
</feature>
<feature type="binding site" evidence="7">
    <location>
        <position position="113"/>
    </location>
    <ligand>
        <name>S-adenosyl-L-methionine</name>
        <dbReference type="ChEBI" id="CHEBI:59789"/>
    </ligand>
</feature>
<dbReference type="AlphaFoldDB" id="A0A2H0U8Y0"/>
<keyword evidence="5 7" id="KW-0949">S-adenosyl-L-methionine</keyword>
<dbReference type="GO" id="GO:0005829">
    <property type="term" value="C:cytosol"/>
    <property type="evidence" value="ECO:0007669"/>
    <property type="project" value="TreeGrafter"/>
</dbReference>
<accession>A0A2H0U8Y0</accession>
<dbReference type="Proteomes" id="UP000231379">
    <property type="component" value="Unassembled WGS sequence"/>
</dbReference>
<evidence type="ECO:0000256" key="7">
    <source>
        <dbReference type="PROSITE-ProRule" id="PRU01026"/>
    </source>
</evidence>
<dbReference type="PROSITE" id="PS51689">
    <property type="entry name" value="SAM_RNA_A_N6_MT"/>
    <property type="match status" value="1"/>
</dbReference>
<dbReference type="SUPFAM" id="SSF53335">
    <property type="entry name" value="S-adenosyl-L-methionine-dependent methyltransferases"/>
    <property type="match status" value="1"/>
</dbReference>
<dbReference type="Gene3D" id="3.40.50.150">
    <property type="entry name" value="Vaccinia Virus protein VP39"/>
    <property type="match status" value="1"/>
</dbReference>
<dbReference type="InterPro" id="IPR001737">
    <property type="entry name" value="KsgA/Erm"/>
</dbReference>
<protein>
    <submittedName>
        <fullName evidence="10">Ribosomal RNA small subunit methyltransferase A</fullName>
    </submittedName>
</protein>
<evidence type="ECO:0000256" key="1">
    <source>
        <dbReference type="ARBA" id="ARBA00022490"/>
    </source>
</evidence>
<dbReference type="Gene3D" id="1.10.8.100">
    <property type="entry name" value="Ribosomal RNA adenine dimethylase-like, domain 2"/>
    <property type="match status" value="1"/>
</dbReference>
<evidence type="ECO:0000256" key="3">
    <source>
        <dbReference type="ARBA" id="ARBA00022603"/>
    </source>
</evidence>
<evidence type="ECO:0000313" key="11">
    <source>
        <dbReference type="Proteomes" id="UP000231379"/>
    </source>
</evidence>
<dbReference type="InterPro" id="IPR029063">
    <property type="entry name" value="SAM-dependent_MTases_sf"/>
</dbReference>
<keyword evidence="6 7" id="KW-0694">RNA-binding</keyword>
<dbReference type="InterPro" id="IPR020598">
    <property type="entry name" value="rRNA_Ade_methylase_Trfase_N"/>
</dbReference>
<dbReference type="CDD" id="cd02440">
    <property type="entry name" value="AdoMet_MTases"/>
    <property type="match status" value="1"/>
</dbReference>
<dbReference type="Pfam" id="PF00398">
    <property type="entry name" value="RrnaAD"/>
    <property type="match status" value="1"/>
</dbReference>
<feature type="binding site" evidence="7">
    <location>
        <position position="141"/>
    </location>
    <ligand>
        <name>S-adenosyl-L-methionine</name>
        <dbReference type="ChEBI" id="CHEBI:59789"/>
    </ligand>
</feature>
<name>A0A2H0U8Y0_9BACT</name>
<evidence type="ECO:0000256" key="4">
    <source>
        <dbReference type="ARBA" id="ARBA00022679"/>
    </source>
</evidence>
<comment type="similarity">
    <text evidence="7">Belongs to the class I-like SAM-binding methyltransferase superfamily. rRNA adenine N(6)-methyltransferase family.</text>
</comment>
<dbReference type="NCBIfam" id="TIGR00755">
    <property type="entry name" value="ksgA"/>
    <property type="match status" value="1"/>
</dbReference>
<reference evidence="11" key="1">
    <citation type="submission" date="2017-09" db="EMBL/GenBank/DDBJ databases">
        <title>Depth-based differentiation of microbial function through sediment-hosted aquifers and enrichment of novel symbionts in the deep terrestrial subsurface.</title>
        <authorList>
            <person name="Probst A.J."/>
            <person name="Ladd B."/>
            <person name="Jarett J.K."/>
            <person name="Geller-Mcgrath D.E."/>
            <person name="Sieber C.M.K."/>
            <person name="Emerson J.B."/>
            <person name="Anantharaman K."/>
            <person name="Thomas B.C."/>
            <person name="Malmstrom R."/>
            <person name="Stieglmeier M."/>
            <person name="Klingl A."/>
            <person name="Woyke T."/>
            <person name="Ryan C.M."/>
            <person name="Banfield J.F."/>
        </authorList>
    </citation>
    <scope>NUCLEOTIDE SEQUENCE [LARGE SCALE GENOMIC DNA]</scope>
</reference>
<evidence type="ECO:0000256" key="8">
    <source>
        <dbReference type="SAM" id="MobiDB-lite"/>
    </source>
</evidence>
<sequence>MANESTPVPRNFLTTSTSVSWCRTRARQKKIPSSDMRDDVRPRRAGRAASRPGRSRLARGARLGQHFLIHAWPARFLAHAVRPSERETIVEIGPGKGILTRELLARGPVIAIEKDEVLCARLRETFAGGIASGRLTLIEGDVRDFDSATIGGDYVLAANIPYYITGEIIRQFLTAEHQPLKMALLIQKEVAQRITSEKESLLSLSVKAYGTPRIVEKVSRMHFSPPPSVDSAILFVGDISRRFFEHLDEHAFFELLRVGFASKRKMLAGNLSSLYVKEQLASAFGAAGIHEKARAENVSLEQWKSLYQLLRSSQH</sequence>
<dbReference type="PANTHER" id="PTHR11727:SF7">
    <property type="entry name" value="DIMETHYLADENOSINE TRANSFERASE-RELATED"/>
    <property type="match status" value="1"/>
</dbReference>
<feature type="binding site" evidence="7">
    <location>
        <position position="93"/>
    </location>
    <ligand>
        <name>S-adenosyl-L-methionine</name>
        <dbReference type="ChEBI" id="CHEBI:59789"/>
    </ligand>
</feature>
<feature type="non-terminal residue" evidence="10">
    <location>
        <position position="315"/>
    </location>
</feature>
<dbReference type="PANTHER" id="PTHR11727">
    <property type="entry name" value="DIMETHYLADENOSINE TRANSFERASE"/>
    <property type="match status" value="1"/>
</dbReference>
<evidence type="ECO:0000256" key="5">
    <source>
        <dbReference type="ARBA" id="ARBA00022691"/>
    </source>
</evidence>
<dbReference type="PROSITE" id="PS01131">
    <property type="entry name" value="RRNA_A_DIMETH"/>
    <property type="match status" value="1"/>
</dbReference>
<proteinExistence type="inferred from homology"/>
<evidence type="ECO:0000256" key="6">
    <source>
        <dbReference type="ARBA" id="ARBA00022884"/>
    </source>
</evidence>